<evidence type="ECO:0000256" key="2">
    <source>
        <dbReference type="ARBA" id="ARBA00012027"/>
    </source>
</evidence>
<dbReference type="SUPFAM" id="SSF56672">
    <property type="entry name" value="DNA/RNA polymerases"/>
    <property type="match status" value="1"/>
</dbReference>
<dbReference type="Pfam" id="PF22936">
    <property type="entry name" value="Pol_BBD"/>
    <property type="match status" value="1"/>
</dbReference>
<dbReference type="InterPro" id="IPR043502">
    <property type="entry name" value="DNA/RNA_pol_sf"/>
</dbReference>
<keyword evidence="7" id="KW-0443">Lipid metabolism</keyword>
<feature type="region of interest" description="Disordered" evidence="8">
    <location>
        <begin position="1364"/>
        <end position="1390"/>
    </location>
</feature>
<evidence type="ECO:0000313" key="12">
    <source>
        <dbReference type="EMBL" id="KAE8679934.1"/>
    </source>
</evidence>
<dbReference type="InterPro" id="IPR025724">
    <property type="entry name" value="GAG-pre-integrase_dom"/>
</dbReference>
<feature type="chain" id="PRO_5025624020" description="phospholipase D" evidence="9">
    <location>
        <begin position="24"/>
        <end position="1799"/>
    </location>
</feature>
<dbReference type="InterPro" id="IPR054722">
    <property type="entry name" value="PolX-like_BBD"/>
</dbReference>
<dbReference type="EC" id="3.1.4.4" evidence="2"/>
<feature type="domain" description="Integrase catalytic" evidence="11">
    <location>
        <begin position="1106"/>
        <end position="1269"/>
    </location>
</feature>
<dbReference type="InterPro" id="IPR013103">
    <property type="entry name" value="RVT_2"/>
</dbReference>
<feature type="compositionally biased region" description="Polar residues" evidence="8">
    <location>
        <begin position="1379"/>
        <end position="1390"/>
    </location>
</feature>
<dbReference type="InterPro" id="IPR015679">
    <property type="entry name" value="PLipase_D_fam"/>
</dbReference>
<reference evidence="12" key="1">
    <citation type="submission" date="2019-09" db="EMBL/GenBank/DDBJ databases">
        <title>Draft genome information of white flower Hibiscus syriacus.</title>
        <authorList>
            <person name="Kim Y.-M."/>
        </authorList>
    </citation>
    <scope>NUCLEOTIDE SEQUENCE [LARGE SCALE GENOMIC DNA]</scope>
    <source>
        <strain evidence="12">YM2019G1</strain>
    </source>
</reference>
<dbReference type="GO" id="GO:0003676">
    <property type="term" value="F:nucleic acid binding"/>
    <property type="evidence" value="ECO:0007669"/>
    <property type="project" value="InterPro"/>
</dbReference>
<keyword evidence="4" id="KW-0645">Protease</keyword>
<dbReference type="Pfam" id="PF07727">
    <property type="entry name" value="RVT_2"/>
    <property type="match status" value="1"/>
</dbReference>
<dbReference type="PROSITE" id="PS50035">
    <property type="entry name" value="PLD"/>
    <property type="match status" value="2"/>
</dbReference>
<feature type="domain" description="PLD phosphodiesterase" evidence="10">
    <location>
        <begin position="493"/>
        <end position="520"/>
    </location>
</feature>
<evidence type="ECO:0000256" key="1">
    <source>
        <dbReference type="ARBA" id="ARBA00000798"/>
    </source>
</evidence>
<dbReference type="Proteomes" id="UP000436088">
    <property type="component" value="Unassembled WGS sequence"/>
</dbReference>
<dbReference type="EMBL" id="VEPZ02001327">
    <property type="protein sequence ID" value="KAE8679934.1"/>
    <property type="molecule type" value="Genomic_DNA"/>
</dbReference>
<dbReference type="GO" id="GO:0004190">
    <property type="term" value="F:aspartic-type endopeptidase activity"/>
    <property type="evidence" value="ECO:0007669"/>
    <property type="project" value="UniProtKB-KW"/>
</dbReference>
<dbReference type="PROSITE" id="PS50994">
    <property type="entry name" value="INTEGRASE"/>
    <property type="match status" value="1"/>
</dbReference>
<dbReference type="Gene3D" id="3.30.420.10">
    <property type="entry name" value="Ribonuclease H-like superfamily/Ribonuclease H"/>
    <property type="match status" value="1"/>
</dbReference>
<dbReference type="CDD" id="cd09272">
    <property type="entry name" value="RNase_HI_RT_Ty1"/>
    <property type="match status" value="1"/>
</dbReference>
<keyword evidence="9" id="KW-0732">Signal</keyword>
<evidence type="ECO:0000259" key="11">
    <source>
        <dbReference type="PROSITE" id="PS50994"/>
    </source>
</evidence>
<dbReference type="GO" id="GO:0005886">
    <property type="term" value="C:plasma membrane"/>
    <property type="evidence" value="ECO:0007669"/>
    <property type="project" value="TreeGrafter"/>
</dbReference>
<dbReference type="GO" id="GO:0015074">
    <property type="term" value="P:DNA integration"/>
    <property type="evidence" value="ECO:0007669"/>
    <property type="project" value="InterPro"/>
</dbReference>
<evidence type="ECO:0000313" key="13">
    <source>
        <dbReference type="Proteomes" id="UP000436088"/>
    </source>
</evidence>
<dbReference type="Pfam" id="PF00614">
    <property type="entry name" value="PLDc"/>
    <property type="match status" value="1"/>
</dbReference>
<feature type="signal peptide" evidence="9">
    <location>
        <begin position="1"/>
        <end position="23"/>
    </location>
</feature>
<protein>
    <recommendedName>
        <fullName evidence="2">phospholipase D</fullName>
        <ecNumber evidence="2">3.1.4.4</ecNumber>
    </recommendedName>
</protein>
<dbReference type="SUPFAM" id="SSF56024">
    <property type="entry name" value="Phospholipase D/nuclease"/>
    <property type="match status" value="2"/>
</dbReference>
<evidence type="ECO:0000256" key="8">
    <source>
        <dbReference type="SAM" id="MobiDB-lite"/>
    </source>
</evidence>
<name>A0A6A2YLJ0_HIBSY</name>
<keyword evidence="3" id="KW-0677">Repeat</keyword>
<dbReference type="GO" id="GO:0004630">
    <property type="term" value="F:phospholipase D activity"/>
    <property type="evidence" value="ECO:0007669"/>
    <property type="project" value="UniProtKB-EC"/>
</dbReference>
<feature type="region of interest" description="Disordered" evidence="8">
    <location>
        <begin position="1316"/>
        <end position="1338"/>
    </location>
</feature>
<keyword evidence="5" id="KW-0378">Hydrolase</keyword>
<proteinExistence type="predicted"/>
<evidence type="ECO:0000256" key="6">
    <source>
        <dbReference type="ARBA" id="ARBA00022963"/>
    </source>
</evidence>
<comment type="catalytic activity">
    <reaction evidence="1">
        <text>a 1,2-diacyl-sn-glycero-3-phosphocholine + H2O = a 1,2-diacyl-sn-glycero-3-phosphate + choline + H(+)</text>
        <dbReference type="Rhea" id="RHEA:14445"/>
        <dbReference type="ChEBI" id="CHEBI:15354"/>
        <dbReference type="ChEBI" id="CHEBI:15377"/>
        <dbReference type="ChEBI" id="CHEBI:15378"/>
        <dbReference type="ChEBI" id="CHEBI:57643"/>
        <dbReference type="ChEBI" id="CHEBI:58608"/>
        <dbReference type="EC" id="3.1.4.4"/>
    </reaction>
</comment>
<dbReference type="GO" id="GO:0009395">
    <property type="term" value="P:phospholipid catabolic process"/>
    <property type="evidence" value="ECO:0007669"/>
    <property type="project" value="TreeGrafter"/>
</dbReference>
<dbReference type="CDD" id="cd09141">
    <property type="entry name" value="PLDc_vPLD1_2_yPLD_like_2"/>
    <property type="match status" value="1"/>
</dbReference>
<keyword evidence="4" id="KW-0064">Aspartyl protease</keyword>
<dbReference type="PANTHER" id="PTHR18896">
    <property type="entry name" value="PHOSPHOLIPASE D"/>
    <property type="match status" value="1"/>
</dbReference>
<evidence type="ECO:0000256" key="4">
    <source>
        <dbReference type="ARBA" id="ARBA00022750"/>
    </source>
</evidence>
<keyword evidence="13" id="KW-1185">Reference proteome</keyword>
<evidence type="ECO:0000256" key="3">
    <source>
        <dbReference type="ARBA" id="ARBA00022737"/>
    </source>
</evidence>
<evidence type="ECO:0000256" key="5">
    <source>
        <dbReference type="ARBA" id="ARBA00022801"/>
    </source>
</evidence>
<dbReference type="Gene3D" id="3.30.870.10">
    <property type="entry name" value="Endonuclease Chain A"/>
    <property type="match status" value="2"/>
</dbReference>
<dbReference type="PANTHER" id="PTHR18896:SF76">
    <property type="entry name" value="PHOSPHOLIPASE"/>
    <property type="match status" value="1"/>
</dbReference>
<feature type="domain" description="PLD phosphodiesterase" evidence="10">
    <location>
        <begin position="79"/>
        <end position="106"/>
    </location>
</feature>
<dbReference type="InterPro" id="IPR001584">
    <property type="entry name" value="Integrase_cat-core"/>
</dbReference>
<dbReference type="InterPro" id="IPR036397">
    <property type="entry name" value="RNaseH_sf"/>
</dbReference>
<comment type="caution">
    <text evidence="12">The sequence shown here is derived from an EMBL/GenBank/DDBJ whole genome shotgun (WGS) entry which is preliminary data.</text>
</comment>
<dbReference type="InterPro" id="IPR001736">
    <property type="entry name" value="PLipase_D/transphosphatidylase"/>
</dbReference>
<dbReference type="Pfam" id="PF13976">
    <property type="entry name" value="gag_pre-integrs"/>
    <property type="match status" value="1"/>
</dbReference>
<sequence>MGFMLPLFSLWVFGTLISPFRYANWNRTETRFVGWNTFLPRFGSQRTIYILLYKELDLALKINSVYSKRASKHFSDGVYLWSHHEKLVIVDYHICFIGGLDLCIGRYDTFEHKVGDNPPLVWPGKDYYNPRESEPNSWEDVTKDELDRGKYPRMPWHDVHCALWRPPCRDVARHFVQRWNYAKRNKALYEETIPLLMPQHHMVIPHYMGRSKKIEIESKNDLDNSKGVKRHDSFCSGSAVEDIPLFLPQEAELDTCSGYPKSKALDSNGSKSVSFAFQKSKIEPSVADMPVKGFVDDLDSLDLLVERSSDAKRQPGSKAADPEWWETQERDDQVGFVNEAEQIIRSVSQWSAGTSQIEESIHCAYCSLIEKAEHFVYIENQFFTSGLSGDEIIRNRVLEALYRRIMRAYNDKKCFRVIIVIPLLPGFQGGLDDAGAASLRAIMHWQYRTICRGQNSIWHKLYEVLGPKKHDYISFYGLRSYGKLSGHGPVATSPVYVHSKIMVIDDSAALIESANINDRSLLGSRDSEMGGNPREAGKFTLSLRLSLWSEHLGLRKGEINQIIDPISDSSYKDKWDATAKNLCYLDSDASVGVEDVSNMGMVQFFMLALRQSITFWKERLGHTAIDLGIAPEKLESYHNGNIKQTGPMDRLKLERLLTGSMFVPSQTVLNEVGKDVPNELYEEFVVQDSALASWLLSTISPQLLPQFVGTETASAGDESMRVYRTRVKEVCDALASCGSVVSQAVQVASILKGLPREYQPFVVVITTMCESVSLDAIYTMLLDAKTQLVGVCDPLESLPMSAHVAQGQISSKAIDQSECSAASRQTYSCGRSTGRGRGRARLQCQLCGKTSHLVDRCWHRFDEDFPGVTTNNNAYSKNESSTAYYAANNNRNDVGCDCGASQKSSFNKSQAGREQWIVDSGATHHVTSDDMNVSQPMDFNNLGKLTVGDGVALEIKSVGKYSLYTPTRVLLLTDLLQVPRITKNLLSVSKLARDNNIFFEFHAHECCIRDKKTGVMLLRGKEDGGLYPFALDSSISDSSKAAAYATQFSTTVYDLWHQRLGHPSHESLVKVCKELNIILPSSINKTCVACHLGKNHKLPFFASTTVYETPFQLVFTDLWGPSHVVSNGYKYYVTFVDECTRHSWLYLLTDKAQAVNAFEMFQQMVLVQFDLPIKVVQSYWGGEYRRLSNCLLRKDITHRLTCPHTSKKNGVVERKHRHVIELALVLLTQASMPVKFWAYTVATAVHLINRLPTRVLQGVSPFEKLYHKKPDYGQLQVFFPFAGNNGHTAVTSNMKSCSSPLQVVTDVTKLLSERGVEEAGHTSMVNSSGSSSSSTGNLPGVNSGYGLIENTCGVQDVEYQASGKFSHTGQDTGGDKQDQAVSTQGNDQGLNQWHNVVNTRTMTDAQVNRHPMLTRSKCGIFKPKAYMTAAVDEVPGCEIVGCKWLFKVKKKPDGYVKRHKACLVAKGYSQVTGCDFKETYSHVVKFPTLNAVLAFAIAKNWPLRQIDVNNAFLNGDLTEDVFMQQPPRFEEYADDGGSSRVIDGVVQALNQEFSLKDLGKLSYFFANAREYGSIVGALLYVFHTRPDVAFSVNKEAQYMHAPREFHLAAVKRILRYLAGTFNYGLTFSGTGSKSFEVVAFVDADWGGSLDDRRLVSGHMVFLGACPVVWCSRKHKTISRTIMEAEYRSIAEATAEVTWVSSLLGELGVGMEMGRVRAGYWSPRPRPHLKNRYPSPFKKLRGFKRGSPSGVANRNTPVNTSAVVLSTNPVYHAMSKHVDIDVHFVREKVAAQAAGEFTKP</sequence>
<organism evidence="12 13">
    <name type="scientific">Hibiscus syriacus</name>
    <name type="common">Rose of Sharon</name>
    <dbReference type="NCBI Taxonomy" id="106335"/>
    <lineage>
        <taxon>Eukaryota</taxon>
        <taxon>Viridiplantae</taxon>
        <taxon>Streptophyta</taxon>
        <taxon>Embryophyta</taxon>
        <taxon>Tracheophyta</taxon>
        <taxon>Spermatophyta</taxon>
        <taxon>Magnoliopsida</taxon>
        <taxon>eudicotyledons</taxon>
        <taxon>Gunneridae</taxon>
        <taxon>Pentapetalae</taxon>
        <taxon>rosids</taxon>
        <taxon>malvids</taxon>
        <taxon>Malvales</taxon>
        <taxon>Malvaceae</taxon>
        <taxon>Malvoideae</taxon>
        <taxon>Hibiscus</taxon>
    </lineage>
</organism>
<evidence type="ECO:0000256" key="9">
    <source>
        <dbReference type="SAM" id="SignalP"/>
    </source>
</evidence>
<dbReference type="SUPFAM" id="SSF53098">
    <property type="entry name" value="Ribonuclease H-like"/>
    <property type="match status" value="1"/>
</dbReference>
<keyword evidence="6" id="KW-0442">Lipid degradation</keyword>
<evidence type="ECO:0000259" key="10">
    <source>
        <dbReference type="PROSITE" id="PS50035"/>
    </source>
</evidence>
<gene>
    <name evidence="12" type="ORF">F3Y22_tig00111392pilonHSYRG00009</name>
</gene>
<dbReference type="SMART" id="SM00155">
    <property type="entry name" value="PLDc"/>
    <property type="match status" value="2"/>
</dbReference>
<dbReference type="InterPro" id="IPR012337">
    <property type="entry name" value="RNaseH-like_sf"/>
</dbReference>
<accession>A0A6A2YLJ0</accession>
<evidence type="ECO:0000256" key="7">
    <source>
        <dbReference type="ARBA" id="ARBA00023098"/>
    </source>
</evidence>